<gene>
    <name evidence="2" type="ORF">J416_02349</name>
</gene>
<name>N4WPL9_9BACI</name>
<dbReference type="EMBL" id="APML01000007">
    <property type="protein sequence ID" value="ENH98047.1"/>
    <property type="molecule type" value="Genomic_DNA"/>
</dbReference>
<dbReference type="OrthoDB" id="2735472at2"/>
<evidence type="ECO:0008006" key="4">
    <source>
        <dbReference type="Google" id="ProtNLM"/>
    </source>
</evidence>
<dbReference type="InterPro" id="IPR021560">
    <property type="entry name" value="DUF3021"/>
</dbReference>
<protein>
    <recommendedName>
        <fullName evidence="4">DUF3021 domain-containing protein</fullName>
    </recommendedName>
</protein>
<feature type="transmembrane region" description="Helical" evidence="1">
    <location>
        <begin position="100"/>
        <end position="121"/>
    </location>
</feature>
<organism evidence="2 3">
    <name type="scientific">Gracilibacillus halophilus YIM-C55.5</name>
    <dbReference type="NCBI Taxonomy" id="1308866"/>
    <lineage>
        <taxon>Bacteria</taxon>
        <taxon>Bacillati</taxon>
        <taxon>Bacillota</taxon>
        <taxon>Bacilli</taxon>
        <taxon>Bacillales</taxon>
        <taxon>Bacillaceae</taxon>
        <taxon>Gracilibacillus</taxon>
    </lineage>
</organism>
<sequence length="136" mass="15831">MIVEAIKRCMLGIAYSGLITFSIITILHFTETETSVSQIWSHMLYSLLLGIYFGLASFIFGDNDWSILKQTVTHFVLSISFYYMIALSAGWVSLTFSSVFWTSIMFVLIYVVFWFGHYLYYKRLEKIMNAHLSEKD</sequence>
<evidence type="ECO:0000313" key="2">
    <source>
        <dbReference type="EMBL" id="ENH98047.1"/>
    </source>
</evidence>
<accession>N4WPL9</accession>
<dbReference type="RefSeq" id="WP_003463849.1">
    <property type="nucleotide sequence ID" value="NZ_APML01000007.1"/>
</dbReference>
<dbReference type="Pfam" id="PF11457">
    <property type="entry name" value="DUF3021"/>
    <property type="match status" value="1"/>
</dbReference>
<reference evidence="2 3" key="1">
    <citation type="submission" date="2013-03" db="EMBL/GenBank/DDBJ databases">
        <title>Draft genome sequence of Gracibacillus halophilus YIM-C55.5, a moderately halophilic and thermophilic organism from the Xiaochaidamu salt lake.</title>
        <authorList>
            <person name="Sugumar T."/>
            <person name="Polireddy D.R."/>
            <person name="Antony A."/>
            <person name="Madhava Y.R."/>
            <person name="Sivakumar N."/>
        </authorList>
    </citation>
    <scope>NUCLEOTIDE SEQUENCE [LARGE SCALE GENOMIC DNA]</scope>
    <source>
        <strain evidence="2 3">YIM-C55.5</strain>
    </source>
</reference>
<keyword evidence="1" id="KW-1133">Transmembrane helix</keyword>
<dbReference type="STRING" id="1308866.J416_02349"/>
<evidence type="ECO:0000256" key="1">
    <source>
        <dbReference type="SAM" id="Phobius"/>
    </source>
</evidence>
<dbReference type="PATRIC" id="fig|1308866.3.peg.474"/>
<dbReference type="Proteomes" id="UP000012283">
    <property type="component" value="Unassembled WGS sequence"/>
</dbReference>
<dbReference type="eggNOG" id="ENOG5032UIB">
    <property type="taxonomic scope" value="Bacteria"/>
</dbReference>
<evidence type="ECO:0000313" key="3">
    <source>
        <dbReference type="Proteomes" id="UP000012283"/>
    </source>
</evidence>
<keyword evidence="3" id="KW-1185">Reference proteome</keyword>
<keyword evidence="1" id="KW-0472">Membrane</keyword>
<dbReference type="AlphaFoldDB" id="N4WPL9"/>
<feature type="transmembrane region" description="Helical" evidence="1">
    <location>
        <begin position="12"/>
        <end position="30"/>
    </location>
</feature>
<keyword evidence="1" id="KW-0812">Transmembrane</keyword>
<feature type="transmembrane region" description="Helical" evidence="1">
    <location>
        <begin position="42"/>
        <end position="60"/>
    </location>
</feature>
<comment type="caution">
    <text evidence="2">The sequence shown here is derived from an EMBL/GenBank/DDBJ whole genome shotgun (WGS) entry which is preliminary data.</text>
</comment>
<proteinExistence type="predicted"/>
<feature type="transmembrane region" description="Helical" evidence="1">
    <location>
        <begin position="72"/>
        <end position="94"/>
    </location>
</feature>